<name>A0A2T9YE00_9FUNG</name>
<dbReference type="Proteomes" id="UP000245699">
    <property type="component" value="Unassembled WGS sequence"/>
</dbReference>
<proteinExistence type="predicted"/>
<feature type="region of interest" description="Disordered" evidence="1">
    <location>
        <begin position="20"/>
        <end position="84"/>
    </location>
</feature>
<comment type="caution">
    <text evidence="3">The sequence shown here is derived from an EMBL/GenBank/DDBJ whole genome shotgun (WGS) entry which is preliminary data.</text>
</comment>
<dbReference type="AlphaFoldDB" id="A0A2T9YE00"/>
<organism evidence="3 4">
    <name type="scientific">Furculomyces boomerangus</name>
    <dbReference type="NCBI Taxonomy" id="61424"/>
    <lineage>
        <taxon>Eukaryota</taxon>
        <taxon>Fungi</taxon>
        <taxon>Fungi incertae sedis</taxon>
        <taxon>Zoopagomycota</taxon>
        <taxon>Kickxellomycotina</taxon>
        <taxon>Harpellomycetes</taxon>
        <taxon>Harpellales</taxon>
        <taxon>Harpellaceae</taxon>
        <taxon>Furculomyces</taxon>
    </lineage>
</organism>
<evidence type="ECO:0000256" key="1">
    <source>
        <dbReference type="SAM" id="MobiDB-lite"/>
    </source>
</evidence>
<sequence>MLFARTLSLFALASVVYSQSSSDDFDDDSASGLNSEHDDSEGSEAAEGSHTSAGYSDAGSNNAGASSTAPQTNSKKSRSRGRKPGVVYVTITTYPNAHFVTVTPDPVYVTVTRSKPIPMAT</sequence>
<feature type="chain" id="PRO_5015738464" evidence="2">
    <location>
        <begin position="19"/>
        <end position="121"/>
    </location>
</feature>
<dbReference type="EMBL" id="MBFT01000473">
    <property type="protein sequence ID" value="PVU90563.1"/>
    <property type="molecule type" value="Genomic_DNA"/>
</dbReference>
<feature type="signal peptide" evidence="2">
    <location>
        <begin position="1"/>
        <end position="18"/>
    </location>
</feature>
<protein>
    <submittedName>
        <fullName evidence="3">Uncharacterized protein</fullName>
    </submittedName>
</protein>
<reference evidence="3 4" key="1">
    <citation type="journal article" date="2018" name="MBio">
        <title>Comparative Genomics Reveals the Core Gene Toolbox for the Fungus-Insect Symbiosis.</title>
        <authorList>
            <person name="Wang Y."/>
            <person name="Stata M."/>
            <person name="Wang W."/>
            <person name="Stajich J.E."/>
            <person name="White M.M."/>
            <person name="Moncalvo J.M."/>
        </authorList>
    </citation>
    <scope>NUCLEOTIDE SEQUENCE [LARGE SCALE GENOMIC DNA]</scope>
    <source>
        <strain evidence="3 4">AUS-77-4</strain>
    </source>
</reference>
<gene>
    <name evidence="3" type="ORF">BB559_004565</name>
</gene>
<evidence type="ECO:0000256" key="2">
    <source>
        <dbReference type="SAM" id="SignalP"/>
    </source>
</evidence>
<feature type="compositionally biased region" description="Low complexity" evidence="1">
    <location>
        <begin position="52"/>
        <end position="69"/>
    </location>
</feature>
<keyword evidence="2" id="KW-0732">Signal</keyword>
<accession>A0A2T9YE00</accession>
<evidence type="ECO:0000313" key="3">
    <source>
        <dbReference type="EMBL" id="PVU90563.1"/>
    </source>
</evidence>
<evidence type="ECO:0000313" key="4">
    <source>
        <dbReference type="Proteomes" id="UP000245699"/>
    </source>
</evidence>
<keyword evidence="4" id="KW-1185">Reference proteome</keyword>